<evidence type="ECO:0000256" key="1">
    <source>
        <dbReference type="SAM" id="MobiDB-lite"/>
    </source>
</evidence>
<dbReference type="Proteomes" id="UP000316270">
    <property type="component" value="Chromosome 1"/>
</dbReference>
<evidence type="ECO:0000313" key="3">
    <source>
        <dbReference type="Proteomes" id="UP000316270"/>
    </source>
</evidence>
<organism evidence="2 3">
    <name type="scientific">Venturia effusa</name>
    <dbReference type="NCBI Taxonomy" id="50376"/>
    <lineage>
        <taxon>Eukaryota</taxon>
        <taxon>Fungi</taxon>
        <taxon>Dikarya</taxon>
        <taxon>Ascomycota</taxon>
        <taxon>Pezizomycotina</taxon>
        <taxon>Dothideomycetes</taxon>
        <taxon>Pleosporomycetidae</taxon>
        <taxon>Venturiales</taxon>
        <taxon>Venturiaceae</taxon>
        <taxon>Venturia</taxon>
    </lineage>
</organism>
<feature type="region of interest" description="Disordered" evidence="1">
    <location>
        <begin position="47"/>
        <end position="76"/>
    </location>
</feature>
<accession>A0A517KYA1</accession>
<protein>
    <submittedName>
        <fullName evidence="2">Uncharacterized protein</fullName>
    </submittedName>
</protein>
<evidence type="ECO:0000313" key="2">
    <source>
        <dbReference type="EMBL" id="QDS68367.1"/>
    </source>
</evidence>
<proteinExistence type="predicted"/>
<name>A0A517KYA1_9PEZI</name>
<keyword evidence="3" id="KW-1185">Reference proteome</keyword>
<dbReference type="AlphaFoldDB" id="A0A517KYA1"/>
<dbReference type="EMBL" id="CP042185">
    <property type="protein sequence ID" value="QDS68367.1"/>
    <property type="molecule type" value="Genomic_DNA"/>
</dbReference>
<gene>
    <name evidence="2" type="ORF">FKW77_010734</name>
</gene>
<sequence length="76" mass="8281">MLLGLLDGPVSILLVEGHSEVKQEENETTAADNGKEPYAVSKLNEEAAEMAGEEKDRDGLSKAQSRKHTMRTDDPV</sequence>
<reference evidence="2 3" key="1">
    <citation type="submission" date="2019-07" db="EMBL/GenBank/DDBJ databases">
        <title>Finished genome of Venturia effusa.</title>
        <authorList>
            <person name="Young C.A."/>
            <person name="Cox M.P."/>
            <person name="Ganley A.R.D."/>
            <person name="David W.J."/>
        </authorList>
    </citation>
    <scope>NUCLEOTIDE SEQUENCE [LARGE SCALE GENOMIC DNA]</scope>
    <source>
        <strain evidence="3">albino</strain>
    </source>
</reference>